<feature type="region of interest" description="Disordered" evidence="3">
    <location>
        <begin position="233"/>
        <end position="254"/>
    </location>
</feature>
<dbReference type="Proteomes" id="UP000003986">
    <property type="component" value="Unassembled WGS sequence"/>
</dbReference>
<keyword evidence="2" id="KW-0804">Transcription</keyword>
<protein>
    <submittedName>
        <fullName evidence="5">Predicted protein</fullName>
    </submittedName>
</protein>
<sequence>MRPGPGETGPSGPPSARGNRGTDPRRGERRGRKEPDARSIRPTCVRPQRRRSKRSCRHEGRRWAPVTPTADTAQHPEVSEISDLTEGLLAPSRTAEVQQHLTECDLCAEVRDSLEEIRGLLGTMPDPEPMPEDIAARIDAALAAEARPTPSTEDEPVVVSRETTTAEGATTGSASPMPGSTTAPDRPAGRSSAATGPGRRPARRRRRTVVLGTAFGAAIIGMSVFLLQSVAPSGDATKSVTDGGVSAADSSAPAYADGTLEAQVRDLLGDEASQESPGAKKVEPEADTKSSSEALTPEAEPSRSPMKAPAVAVPPCVQKATGRTTPALALEEGTYRGTDTYLVVLPHTSDSSRVQAYLVASACVDTAPESSGQLLLTRSYNRP</sequence>
<feature type="compositionally biased region" description="Basic residues" evidence="3">
    <location>
        <begin position="47"/>
        <end position="56"/>
    </location>
</feature>
<dbReference type="EMBL" id="DS999644">
    <property type="protein sequence ID" value="EFE75995.2"/>
    <property type="molecule type" value="Genomic_DNA"/>
</dbReference>
<dbReference type="Gene3D" id="1.10.10.1320">
    <property type="entry name" value="Anti-sigma factor, zinc-finger domain"/>
    <property type="match status" value="1"/>
</dbReference>
<feature type="compositionally biased region" description="Basic and acidic residues" evidence="3">
    <location>
        <begin position="20"/>
        <end position="39"/>
    </location>
</feature>
<evidence type="ECO:0000256" key="4">
    <source>
        <dbReference type="SAM" id="Phobius"/>
    </source>
</evidence>
<accession>D6ASN1</accession>
<evidence type="ECO:0000313" key="6">
    <source>
        <dbReference type="Proteomes" id="UP000003986"/>
    </source>
</evidence>
<feature type="region of interest" description="Disordered" evidence="3">
    <location>
        <begin position="271"/>
        <end position="331"/>
    </location>
</feature>
<keyword evidence="4" id="KW-0472">Membrane</keyword>
<keyword evidence="1" id="KW-0805">Transcription regulation</keyword>
<feature type="region of interest" description="Disordered" evidence="3">
    <location>
        <begin position="1"/>
        <end position="78"/>
    </location>
</feature>
<keyword evidence="4" id="KW-1133">Transmembrane helix</keyword>
<evidence type="ECO:0000256" key="2">
    <source>
        <dbReference type="ARBA" id="ARBA00023163"/>
    </source>
</evidence>
<feature type="compositionally biased region" description="Low complexity" evidence="3">
    <location>
        <begin position="162"/>
        <end position="175"/>
    </location>
</feature>
<feature type="compositionally biased region" description="Low complexity" evidence="3">
    <location>
        <begin position="1"/>
        <end position="10"/>
    </location>
</feature>
<keyword evidence="4" id="KW-0812">Transmembrane</keyword>
<evidence type="ECO:0000313" key="5">
    <source>
        <dbReference type="EMBL" id="EFE75995.2"/>
    </source>
</evidence>
<dbReference type="AlphaFoldDB" id="D6ASN1"/>
<reference evidence="6" key="2">
    <citation type="submission" date="2008-12" db="EMBL/GenBank/DDBJ databases">
        <title>Annotation of Streptomyces roseosporus strain NRRL 15998.</title>
        <authorList>
            <consortium name="The Broad Institute Genome Sequencing Platform"/>
            <consortium name="Broad Institute Microbial Sequencing Center"/>
            <person name="Fischbach M."/>
            <person name="Ward D."/>
            <person name="Young S."/>
            <person name="Kodira C.D."/>
            <person name="Zeng Q."/>
            <person name="Koehrsen M."/>
            <person name="Godfrey P."/>
            <person name="Alvarado L."/>
            <person name="Berlin A.M."/>
            <person name="Borenstein D."/>
            <person name="Chen Z."/>
            <person name="Engels R."/>
            <person name="Freedman E."/>
            <person name="Gellesch M."/>
            <person name="Goldberg J."/>
            <person name="Griggs A."/>
            <person name="Gujja S."/>
            <person name="Heiman D.I."/>
            <person name="Hepburn T.A."/>
            <person name="Howarth C."/>
            <person name="Jen D."/>
            <person name="Larson L."/>
            <person name="Lewis B."/>
            <person name="Mehta T."/>
            <person name="Park D."/>
            <person name="Pearson M."/>
            <person name="Roberts A."/>
            <person name="Saif S."/>
            <person name="Shea T.D."/>
            <person name="Shenoy N."/>
            <person name="Sisk P."/>
            <person name="Stolte C."/>
            <person name="Sykes S.N."/>
            <person name="Walk T."/>
            <person name="White J."/>
            <person name="Yandava C."/>
            <person name="Straight P."/>
            <person name="Clardy J."/>
            <person name="Hung D."/>
            <person name="Kolter R."/>
            <person name="Mekalanos J."/>
            <person name="Walker S."/>
            <person name="Walsh C.T."/>
            <person name="Wieland B.L.C."/>
            <person name="Ilzarbe M."/>
            <person name="Galagan J."/>
            <person name="Nusbaum C."/>
            <person name="Birren B."/>
        </authorList>
    </citation>
    <scope>NUCLEOTIDE SEQUENCE [LARGE SCALE GENOMIC DNA]</scope>
    <source>
        <strain evidence="6">NRRL 15998</strain>
    </source>
</reference>
<gene>
    <name evidence="5" type="ORF">SSGG_03362</name>
</gene>
<evidence type="ECO:0000256" key="3">
    <source>
        <dbReference type="SAM" id="MobiDB-lite"/>
    </source>
</evidence>
<feature type="region of interest" description="Disordered" evidence="3">
    <location>
        <begin position="143"/>
        <end position="207"/>
    </location>
</feature>
<dbReference type="InterPro" id="IPR041916">
    <property type="entry name" value="Anti_sigma_zinc_sf"/>
</dbReference>
<evidence type="ECO:0000256" key="1">
    <source>
        <dbReference type="ARBA" id="ARBA00023015"/>
    </source>
</evidence>
<organism evidence="5 6">
    <name type="scientific">Streptomyces filamentosus NRRL 15998</name>
    <dbReference type="NCBI Taxonomy" id="457431"/>
    <lineage>
        <taxon>Bacteria</taxon>
        <taxon>Bacillati</taxon>
        <taxon>Actinomycetota</taxon>
        <taxon>Actinomycetes</taxon>
        <taxon>Kitasatosporales</taxon>
        <taxon>Streptomycetaceae</taxon>
        <taxon>Streptomyces</taxon>
    </lineage>
</organism>
<feature type="compositionally biased region" description="Basic and acidic residues" evidence="3">
    <location>
        <begin position="278"/>
        <end position="290"/>
    </location>
</feature>
<reference evidence="6" key="1">
    <citation type="submission" date="2008-10" db="EMBL/GenBank/DDBJ databases">
        <authorList>
            <person name="Molnar K."/>
        </authorList>
    </citation>
    <scope>NUCLEOTIDE SEQUENCE [LARGE SCALE GENOMIC DNA]</scope>
    <source>
        <strain evidence="6">NRRL 15998</strain>
    </source>
</reference>
<proteinExistence type="predicted"/>
<feature type="transmembrane region" description="Helical" evidence="4">
    <location>
        <begin position="209"/>
        <end position="231"/>
    </location>
</feature>
<name>D6ASN1_STRFL</name>